<dbReference type="EMBL" id="MAXA01000076">
    <property type="protein sequence ID" value="OHV40211.1"/>
    <property type="molecule type" value="Genomic_DNA"/>
</dbReference>
<dbReference type="Gene3D" id="1.20.1250.20">
    <property type="entry name" value="MFS general substrate transporter like domains"/>
    <property type="match status" value="2"/>
</dbReference>
<sequence>MGLASALLALSGVAWQAATVRVGSWAARGLRTPLRPAQASEVTTVDRMGRRLGVERSIDAVGAALGPVLALLFLTFLEVRTVILLAVLPAVAAVAVSARANRRRAAQPGGNPTRPDLDVLQPDAVWQLPSLRSRIDQLRRGRLGRFLLGVAIYETANIAAVLPLLRATKLLPAGAGPFSQLQLVALLYIGYQLSAAVCASWAGALADRIGTGPIIAGGATCLLTAYVGFALAGTNELLLLAVCFVLAGLPPVPWTRPSTPASAGWPRRRSAGRRSAPSPLCRVAVGRSQR</sequence>
<dbReference type="Pfam" id="PF07690">
    <property type="entry name" value="MFS_1"/>
    <property type="match status" value="1"/>
</dbReference>
<organism evidence="3 4">
    <name type="scientific">Parafrankia soli</name>
    <dbReference type="NCBI Taxonomy" id="2599596"/>
    <lineage>
        <taxon>Bacteria</taxon>
        <taxon>Bacillati</taxon>
        <taxon>Actinomycetota</taxon>
        <taxon>Actinomycetes</taxon>
        <taxon>Frankiales</taxon>
        <taxon>Frankiaceae</taxon>
        <taxon>Parafrankia</taxon>
    </lineage>
</organism>
<evidence type="ECO:0000256" key="1">
    <source>
        <dbReference type="SAM" id="MobiDB-lite"/>
    </source>
</evidence>
<proteinExistence type="predicted"/>
<reference evidence="4" key="1">
    <citation type="submission" date="2016-07" db="EMBL/GenBank/DDBJ databases">
        <title>Frankia sp. NRRL B-16219 Genome sequencing.</title>
        <authorList>
            <person name="Ghodhbane-Gtari F."/>
            <person name="Swanson E."/>
            <person name="Gueddou A."/>
            <person name="Louati M."/>
            <person name="Nouioui I."/>
            <person name="Hezbri K."/>
            <person name="Abebe-Akele F."/>
            <person name="Simpson S."/>
            <person name="Morris K."/>
            <person name="Thomas K."/>
            <person name="Gtari M."/>
            <person name="Tisa L.S."/>
        </authorList>
    </citation>
    <scope>NUCLEOTIDE SEQUENCE [LARGE SCALE GENOMIC DNA]</scope>
    <source>
        <strain evidence="4">NRRL B-16219</strain>
    </source>
</reference>
<evidence type="ECO:0000313" key="3">
    <source>
        <dbReference type="EMBL" id="OHV40211.1"/>
    </source>
</evidence>
<feature type="transmembrane region" description="Helical" evidence="2">
    <location>
        <begin position="69"/>
        <end position="96"/>
    </location>
</feature>
<evidence type="ECO:0008006" key="5">
    <source>
        <dbReference type="Google" id="ProtNLM"/>
    </source>
</evidence>
<name>A0A1S1R3B5_9ACTN</name>
<feature type="region of interest" description="Disordered" evidence="1">
    <location>
        <begin position="257"/>
        <end position="290"/>
    </location>
</feature>
<dbReference type="SUPFAM" id="SSF103473">
    <property type="entry name" value="MFS general substrate transporter"/>
    <property type="match status" value="1"/>
</dbReference>
<feature type="transmembrane region" description="Helical" evidence="2">
    <location>
        <begin position="185"/>
        <end position="206"/>
    </location>
</feature>
<dbReference type="GO" id="GO:0022857">
    <property type="term" value="F:transmembrane transporter activity"/>
    <property type="evidence" value="ECO:0007669"/>
    <property type="project" value="InterPro"/>
</dbReference>
<dbReference type="PANTHER" id="PTHR23518">
    <property type="entry name" value="C-METHYLTRANSFERASE"/>
    <property type="match status" value="1"/>
</dbReference>
<dbReference type="InterPro" id="IPR011701">
    <property type="entry name" value="MFS"/>
</dbReference>
<keyword evidence="4" id="KW-1185">Reference proteome</keyword>
<accession>A0A1S1R3B5</accession>
<dbReference type="InterPro" id="IPR036259">
    <property type="entry name" value="MFS_trans_sf"/>
</dbReference>
<dbReference type="PANTHER" id="PTHR23518:SF2">
    <property type="entry name" value="MAJOR FACILITATOR SUPERFAMILY TRANSPORTER"/>
    <property type="match status" value="1"/>
</dbReference>
<feature type="transmembrane region" description="Helical" evidence="2">
    <location>
        <begin position="143"/>
        <end position="165"/>
    </location>
</feature>
<feature type="transmembrane region" description="Helical" evidence="2">
    <location>
        <begin position="213"/>
        <end position="231"/>
    </location>
</feature>
<evidence type="ECO:0000313" key="4">
    <source>
        <dbReference type="Proteomes" id="UP000179769"/>
    </source>
</evidence>
<dbReference type="AlphaFoldDB" id="A0A1S1R3B5"/>
<protein>
    <recommendedName>
        <fullName evidence="5">Major facilitator superfamily (MFS) profile domain-containing protein</fullName>
    </recommendedName>
</protein>
<keyword evidence="2" id="KW-0472">Membrane</keyword>
<keyword evidence="2" id="KW-0812">Transmembrane</keyword>
<keyword evidence="2" id="KW-1133">Transmembrane helix</keyword>
<evidence type="ECO:0000256" key="2">
    <source>
        <dbReference type="SAM" id="Phobius"/>
    </source>
</evidence>
<comment type="caution">
    <text evidence="3">The sequence shown here is derived from an EMBL/GenBank/DDBJ whole genome shotgun (WGS) entry which is preliminary data.</text>
</comment>
<dbReference type="Proteomes" id="UP000179769">
    <property type="component" value="Unassembled WGS sequence"/>
</dbReference>
<gene>
    <name evidence="3" type="ORF">BBK14_32645</name>
</gene>